<dbReference type="EMBL" id="NBIV01000094">
    <property type="protein sequence ID" value="PXF44334.1"/>
    <property type="molecule type" value="Genomic_DNA"/>
</dbReference>
<dbReference type="InterPro" id="IPR036259">
    <property type="entry name" value="MFS_trans_sf"/>
</dbReference>
<dbReference type="AlphaFoldDB" id="A0A2V3IQJ1"/>
<evidence type="ECO:0000256" key="3">
    <source>
        <dbReference type="ARBA" id="ARBA00022692"/>
    </source>
</evidence>
<comment type="caution">
    <text evidence="7">The sequence shown here is derived from an EMBL/GenBank/DDBJ whole genome shotgun (WGS) entry which is preliminary data.</text>
</comment>
<evidence type="ECO:0000313" key="8">
    <source>
        <dbReference type="Proteomes" id="UP000247409"/>
    </source>
</evidence>
<feature type="transmembrane region" description="Helical" evidence="6">
    <location>
        <begin position="100"/>
        <end position="117"/>
    </location>
</feature>
<feature type="transmembrane region" description="Helical" evidence="6">
    <location>
        <begin position="178"/>
        <end position="198"/>
    </location>
</feature>
<sequence length="508" mass="53956">MTTFAVTAASASSSPTCAAATMPRPPAPPPQLLTTLAMAGVQVCYAAQINLGTTHLVHLGLPHKFASLAWLAGPLAGLIVQPVVGFLSDNCTHPLGRRRPFIIVGALLTALSLLTFSNATQLATLISSKENVDAVSLALAVVSFFALDFSIQAIQAPLRALVNDVMPPAKLSSANSCISFYCGVGNLVGGLWTAVHWSSLYASLLSDIQIVFALSAIFLIVTTWFTVWSTQEQPLTTAKPPLLNSSVSAPSRLRSISALPSSLSSRVYNILRGIPDPFWGVFLIQLCTWCGFFTLFVYVNSWMAHNVFGGDPALPPSDPKRQLFDAGVRLGGTANATTAVVTIVYSAILPRLLNTFGITPVYVFSQLVEAFTLMAAINIRPGAFPPSAAWQLIAVGNIGAFGVVWATTVSVPWTIIMTALDSDPYYAANKGLFTTLFNVSQSFPQLVVAFIAPLILALRDDSSYVMFVGGIAALFGAVLVVWLRVERAVPKPIPISGKVASMSSIHVS</sequence>
<dbReference type="Gene3D" id="1.20.1250.20">
    <property type="entry name" value="MFS general substrate transporter like domains"/>
    <property type="match status" value="2"/>
</dbReference>
<dbReference type="Proteomes" id="UP000247409">
    <property type="component" value="Unassembled WGS sequence"/>
</dbReference>
<dbReference type="PANTHER" id="PTHR19432:SF35">
    <property type="entry name" value="SOLUTE CARRIER FAMILY 45 MEMBER 3 ISOFORM X1"/>
    <property type="match status" value="1"/>
</dbReference>
<feature type="transmembrane region" description="Helical" evidence="6">
    <location>
        <begin position="137"/>
        <end position="158"/>
    </location>
</feature>
<keyword evidence="8" id="KW-1185">Reference proteome</keyword>
<evidence type="ECO:0000256" key="4">
    <source>
        <dbReference type="ARBA" id="ARBA00022989"/>
    </source>
</evidence>
<feature type="transmembrane region" description="Helical" evidence="6">
    <location>
        <begin position="361"/>
        <end position="379"/>
    </location>
</feature>
<proteinExistence type="predicted"/>
<dbReference type="OrthoDB" id="28755at2759"/>
<dbReference type="Pfam" id="PF07690">
    <property type="entry name" value="MFS_1"/>
    <property type="match status" value="1"/>
</dbReference>
<evidence type="ECO:0000256" key="1">
    <source>
        <dbReference type="ARBA" id="ARBA00004141"/>
    </source>
</evidence>
<dbReference type="InterPro" id="IPR011701">
    <property type="entry name" value="MFS"/>
</dbReference>
<evidence type="ECO:0000256" key="5">
    <source>
        <dbReference type="ARBA" id="ARBA00023136"/>
    </source>
</evidence>
<reference evidence="7 8" key="1">
    <citation type="journal article" date="2018" name="Mol. Biol. Evol.">
        <title>Analysis of the draft genome of the red seaweed Gracilariopsis chorda provides insights into genome size evolution in Rhodophyta.</title>
        <authorList>
            <person name="Lee J."/>
            <person name="Yang E.C."/>
            <person name="Graf L."/>
            <person name="Yang J.H."/>
            <person name="Qiu H."/>
            <person name="Zel Zion U."/>
            <person name="Chan C.X."/>
            <person name="Stephens T.G."/>
            <person name="Weber A.P.M."/>
            <person name="Boo G.H."/>
            <person name="Boo S.M."/>
            <person name="Kim K.M."/>
            <person name="Shin Y."/>
            <person name="Jung M."/>
            <person name="Lee S.J."/>
            <person name="Yim H.S."/>
            <person name="Lee J.H."/>
            <person name="Bhattacharya D."/>
            <person name="Yoon H.S."/>
        </authorList>
    </citation>
    <scope>NUCLEOTIDE SEQUENCE [LARGE SCALE GENOMIC DNA]</scope>
    <source>
        <strain evidence="7 8">SKKU-2015</strain>
        <tissue evidence="7">Whole body</tissue>
    </source>
</reference>
<evidence type="ECO:0000313" key="7">
    <source>
        <dbReference type="EMBL" id="PXF44334.1"/>
    </source>
</evidence>
<name>A0A2V3IQJ1_9FLOR</name>
<feature type="transmembrane region" description="Helical" evidence="6">
    <location>
        <begin position="432"/>
        <end position="458"/>
    </location>
</feature>
<keyword evidence="3 6" id="KW-0812">Transmembrane</keyword>
<gene>
    <name evidence="7" type="ORF">BWQ96_05898</name>
</gene>
<dbReference type="PANTHER" id="PTHR19432">
    <property type="entry name" value="SUGAR TRANSPORTER"/>
    <property type="match status" value="1"/>
</dbReference>
<feature type="transmembrane region" description="Helical" evidence="6">
    <location>
        <begin position="68"/>
        <end position="88"/>
    </location>
</feature>
<dbReference type="SUPFAM" id="SSF103473">
    <property type="entry name" value="MFS general substrate transporter"/>
    <property type="match status" value="1"/>
</dbReference>
<protein>
    <submittedName>
        <fullName evidence="7">Sucrose transport protein SUC9</fullName>
    </submittedName>
</protein>
<organism evidence="7 8">
    <name type="scientific">Gracilariopsis chorda</name>
    <dbReference type="NCBI Taxonomy" id="448386"/>
    <lineage>
        <taxon>Eukaryota</taxon>
        <taxon>Rhodophyta</taxon>
        <taxon>Florideophyceae</taxon>
        <taxon>Rhodymeniophycidae</taxon>
        <taxon>Gracilariales</taxon>
        <taxon>Gracilariaceae</taxon>
        <taxon>Gracilariopsis</taxon>
    </lineage>
</organism>
<accession>A0A2V3IQJ1</accession>
<feature type="transmembrane region" description="Helical" evidence="6">
    <location>
        <begin position="326"/>
        <end position="349"/>
    </location>
</feature>
<evidence type="ECO:0000256" key="6">
    <source>
        <dbReference type="SAM" id="Phobius"/>
    </source>
</evidence>
<keyword evidence="5 6" id="KW-0472">Membrane</keyword>
<feature type="transmembrane region" description="Helical" evidence="6">
    <location>
        <begin position="399"/>
        <end position="420"/>
    </location>
</feature>
<comment type="subcellular location">
    <subcellularLocation>
        <location evidence="1">Membrane</location>
        <topology evidence="1">Multi-pass membrane protein</topology>
    </subcellularLocation>
</comment>
<keyword evidence="4 6" id="KW-1133">Transmembrane helix</keyword>
<dbReference type="GO" id="GO:0008506">
    <property type="term" value="F:sucrose:proton symporter activity"/>
    <property type="evidence" value="ECO:0007669"/>
    <property type="project" value="TreeGrafter"/>
</dbReference>
<feature type="transmembrane region" description="Helical" evidence="6">
    <location>
        <begin position="278"/>
        <end position="299"/>
    </location>
</feature>
<feature type="transmembrane region" description="Helical" evidence="6">
    <location>
        <begin position="464"/>
        <end position="483"/>
    </location>
</feature>
<feature type="transmembrane region" description="Helical" evidence="6">
    <location>
        <begin position="210"/>
        <end position="229"/>
    </location>
</feature>
<evidence type="ECO:0000256" key="2">
    <source>
        <dbReference type="ARBA" id="ARBA00022448"/>
    </source>
</evidence>
<keyword evidence="2" id="KW-0813">Transport</keyword>
<dbReference type="GO" id="GO:0016020">
    <property type="term" value="C:membrane"/>
    <property type="evidence" value="ECO:0007669"/>
    <property type="project" value="UniProtKB-SubCell"/>
</dbReference>